<protein>
    <recommendedName>
        <fullName evidence="4">Secreted protein</fullName>
    </recommendedName>
</protein>
<reference evidence="3" key="1">
    <citation type="journal article" date="2013" name="Nat. Genet.">
        <title>The duck genome and transcriptome provide insight into an avian influenza virus reservoir species.</title>
        <authorList>
            <person name="Huang Y."/>
            <person name="Li Y."/>
            <person name="Burt D.W."/>
            <person name="Chen H."/>
            <person name="Zhang Y."/>
            <person name="Qian W."/>
            <person name="Kim H."/>
            <person name="Gan S."/>
            <person name="Zhao Y."/>
            <person name="Li J."/>
            <person name="Yi K."/>
            <person name="Feng H."/>
            <person name="Zhu P."/>
            <person name="Li B."/>
            <person name="Liu Q."/>
            <person name="Fairley S."/>
            <person name="Magor K.E."/>
            <person name="Du Z."/>
            <person name="Hu X."/>
            <person name="Goodman L."/>
            <person name="Tafer H."/>
            <person name="Vignal A."/>
            <person name="Lee T."/>
            <person name="Kim K.W."/>
            <person name="Sheng Z."/>
            <person name="An Y."/>
            <person name="Searle S."/>
            <person name="Herrero J."/>
            <person name="Groenen M.A."/>
            <person name="Crooijmans R.P."/>
            <person name="Faraut T."/>
            <person name="Cai Q."/>
            <person name="Webster R.G."/>
            <person name="Aldridge J.R."/>
            <person name="Warren W.C."/>
            <person name="Bartschat S."/>
            <person name="Kehr S."/>
            <person name="Marz M."/>
            <person name="Stadler P.F."/>
            <person name="Smith J."/>
            <person name="Kraus R.H."/>
            <person name="Zhao Y."/>
            <person name="Ren L."/>
            <person name="Fei J."/>
            <person name="Morisson M."/>
            <person name="Kaiser P."/>
            <person name="Griffin D.K."/>
            <person name="Rao M."/>
            <person name="Pitel F."/>
            <person name="Wang J."/>
            <person name="Li N."/>
        </authorList>
    </citation>
    <scope>NUCLEOTIDE SEQUENCE [LARGE SCALE GENOMIC DNA]</scope>
</reference>
<dbReference type="EMBL" id="KB743126">
    <property type="protein sequence ID" value="EOB01114.1"/>
    <property type="molecule type" value="Genomic_DNA"/>
</dbReference>
<evidence type="ECO:0008006" key="4">
    <source>
        <dbReference type="Google" id="ProtNLM"/>
    </source>
</evidence>
<evidence type="ECO:0000313" key="2">
    <source>
        <dbReference type="EMBL" id="EOB01114.1"/>
    </source>
</evidence>
<evidence type="ECO:0000256" key="1">
    <source>
        <dbReference type="SAM" id="SignalP"/>
    </source>
</evidence>
<organism evidence="2 3">
    <name type="scientific">Anas platyrhynchos</name>
    <name type="common">Mallard</name>
    <name type="synonym">Anas boschas</name>
    <dbReference type="NCBI Taxonomy" id="8839"/>
    <lineage>
        <taxon>Eukaryota</taxon>
        <taxon>Metazoa</taxon>
        <taxon>Chordata</taxon>
        <taxon>Craniata</taxon>
        <taxon>Vertebrata</taxon>
        <taxon>Euteleostomi</taxon>
        <taxon>Archelosauria</taxon>
        <taxon>Archosauria</taxon>
        <taxon>Dinosauria</taxon>
        <taxon>Saurischia</taxon>
        <taxon>Theropoda</taxon>
        <taxon>Coelurosauria</taxon>
        <taxon>Aves</taxon>
        <taxon>Neognathae</taxon>
        <taxon>Galloanserae</taxon>
        <taxon>Anseriformes</taxon>
        <taxon>Anatidae</taxon>
        <taxon>Anatinae</taxon>
        <taxon>Anas</taxon>
    </lineage>
</organism>
<proteinExistence type="predicted"/>
<evidence type="ECO:0000313" key="3">
    <source>
        <dbReference type="Proteomes" id="UP000296049"/>
    </source>
</evidence>
<gene>
    <name evidence="2" type="ORF">Anapl_16482</name>
</gene>
<sequence>MHSSIVTFVLVAFALQCCSFMYVLRSPCEIAPEEPLLPPSCEVYPELFLDSSVCIIHLLAVGAYWYAVCKVVLLSHETHAPPSHLPTRYPTSYCLSQLTQMDFVAYPECQQFMAILDLGKEKHSRGKVPCEECFASSSAVFYKEGNQV</sequence>
<accession>R0L659</accession>
<feature type="chain" id="PRO_5004354604" description="Secreted protein" evidence="1">
    <location>
        <begin position="20"/>
        <end position="148"/>
    </location>
</feature>
<keyword evidence="1" id="KW-0732">Signal</keyword>
<name>R0L659_ANAPL</name>
<feature type="signal peptide" evidence="1">
    <location>
        <begin position="1"/>
        <end position="19"/>
    </location>
</feature>
<dbReference type="Proteomes" id="UP000296049">
    <property type="component" value="Unassembled WGS sequence"/>
</dbReference>
<keyword evidence="3" id="KW-1185">Reference proteome</keyword>
<dbReference type="AlphaFoldDB" id="R0L659"/>